<evidence type="ECO:0000313" key="15">
    <source>
        <dbReference type="Proteomes" id="UP001174909"/>
    </source>
</evidence>
<feature type="transmembrane region" description="Helical" evidence="8">
    <location>
        <begin position="334"/>
        <end position="353"/>
    </location>
</feature>
<organism evidence="14 15">
    <name type="scientific">Geodia barretti</name>
    <name type="common">Barrett's horny sponge</name>
    <dbReference type="NCBI Taxonomy" id="519541"/>
    <lineage>
        <taxon>Eukaryota</taxon>
        <taxon>Metazoa</taxon>
        <taxon>Porifera</taxon>
        <taxon>Demospongiae</taxon>
        <taxon>Heteroscleromorpha</taxon>
        <taxon>Tetractinellida</taxon>
        <taxon>Astrophorina</taxon>
        <taxon>Geodiidae</taxon>
        <taxon>Geodia</taxon>
    </lineage>
</organism>
<evidence type="ECO:0000259" key="12">
    <source>
        <dbReference type="Pfam" id="PF25917"/>
    </source>
</evidence>
<evidence type="ECO:0000256" key="4">
    <source>
        <dbReference type="ARBA" id="ARBA00022989"/>
    </source>
</evidence>
<evidence type="ECO:0000259" key="13">
    <source>
        <dbReference type="Pfam" id="PF25990"/>
    </source>
</evidence>
<comment type="subcellular location">
    <subcellularLocation>
        <location evidence="1">Cell membrane</location>
        <topology evidence="1">Multi-pass membrane protein</topology>
    </subcellularLocation>
</comment>
<feature type="coiled-coil region" evidence="7">
    <location>
        <begin position="640"/>
        <end position="672"/>
    </location>
</feature>
<feature type="transmembrane region" description="Helical" evidence="8">
    <location>
        <begin position="241"/>
        <end position="264"/>
    </location>
</feature>
<gene>
    <name evidence="14" type="ORF">GBAR_LOCUS26366</name>
</gene>
<evidence type="ECO:0000259" key="10">
    <source>
        <dbReference type="Pfam" id="PF06271"/>
    </source>
</evidence>
<reference evidence="14" key="1">
    <citation type="submission" date="2023-03" db="EMBL/GenBank/DDBJ databases">
        <authorList>
            <person name="Steffen K."/>
            <person name="Cardenas P."/>
        </authorList>
    </citation>
    <scope>NUCLEOTIDE SEQUENCE</scope>
</reference>
<dbReference type="AlphaFoldDB" id="A0AA35X6Y1"/>
<keyword evidence="14" id="KW-0067">ATP-binding</keyword>
<evidence type="ECO:0000313" key="14">
    <source>
        <dbReference type="EMBL" id="CAI8047663.1"/>
    </source>
</evidence>
<keyword evidence="5 7" id="KW-0175">Coiled coil</keyword>
<dbReference type="Pfam" id="PF25990">
    <property type="entry name" value="Beta-barrel_YknX"/>
    <property type="match status" value="1"/>
</dbReference>
<keyword evidence="3 8" id="KW-0812">Transmembrane</keyword>
<feature type="domain" description="Multidrug resistance protein MdtA-like barrel-sandwich hybrid" evidence="12">
    <location>
        <begin position="409"/>
        <end position="728"/>
    </location>
</feature>
<keyword evidence="15" id="KW-1185">Reference proteome</keyword>
<dbReference type="InterPro" id="IPR058625">
    <property type="entry name" value="MdtA-like_BSH"/>
</dbReference>
<dbReference type="Gene3D" id="2.40.50.100">
    <property type="match status" value="2"/>
</dbReference>
<feature type="coiled-coil region" evidence="7">
    <location>
        <begin position="448"/>
        <end position="482"/>
    </location>
</feature>
<evidence type="ECO:0000256" key="7">
    <source>
        <dbReference type="SAM" id="Coils"/>
    </source>
</evidence>
<keyword evidence="2" id="KW-1003">Cell membrane</keyword>
<keyword evidence="4 8" id="KW-1133">Transmembrane helix</keyword>
<dbReference type="GO" id="GO:0005886">
    <property type="term" value="C:plasma membrane"/>
    <property type="evidence" value="ECO:0007669"/>
    <property type="project" value="UniProtKB-SubCell"/>
</dbReference>
<evidence type="ECO:0000256" key="1">
    <source>
        <dbReference type="ARBA" id="ARBA00004651"/>
    </source>
</evidence>
<dbReference type="Proteomes" id="UP001174909">
    <property type="component" value="Unassembled WGS sequence"/>
</dbReference>
<feature type="domain" description="ABC3 transporter permease C-terminal" evidence="9">
    <location>
        <begin position="154"/>
        <end position="270"/>
    </location>
</feature>
<feature type="coiled-coil region" evidence="7">
    <location>
        <begin position="516"/>
        <end position="612"/>
    </location>
</feature>
<dbReference type="Pfam" id="PF25917">
    <property type="entry name" value="BSH_RND"/>
    <property type="match status" value="1"/>
</dbReference>
<dbReference type="PANTHER" id="PTHR32347:SF23">
    <property type="entry name" value="BLL5650 PROTEIN"/>
    <property type="match status" value="1"/>
</dbReference>
<feature type="domain" description="MacB-like periplasmic core" evidence="11">
    <location>
        <begin position="2"/>
        <end position="115"/>
    </location>
</feature>
<dbReference type="InterPro" id="IPR050465">
    <property type="entry name" value="UPF0194_transport"/>
</dbReference>
<name>A0AA35X6Y1_GEOBA</name>
<feature type="transmembrane region" description="Helical" evidence="8">
    <location>
        <begin position="195"/>
        <end position="221"/>
    </location>
</feature>
<feature type="domain" description="RDD" evidence="10">
    <location>
        <begin position="297"/>
        <end position="372"/>
    </location>
</feature>
<accession>A0AA35X6Y1</accession>
<dbReference type="InterPro" id="IPR003838">
    <property type="entry name" value="ABC3_permease_C"/>
</dbReference>
<proteinExistence type="predicted"/>
<evidence type="ECO:0000256" key="5">
    <source>
        <dbReference type="ARBA" id="ARBA00023054"/>
    </source>
</evidence>
<dbReference type="InterPro" id="IPR010432">
    <property type="entry name" value="RDD"/>
</dbReference>
<sequence length="982" mass="109153">MGRFFTEEEVENASTVTVIGYKLYDEVFKGEDPIGKEMKATRTTSWGPRYDVRLTVIGVMEEKGDAMDTEGWDERFIIPLTTFQQRFTGRKEVERIRVEAASLDEVEIAKEEAKHILGRMHNNSGEEYQYWTAQEELATAEKIGDTMKYLMGGIALIALFVAGIGIMNIMLVSVTERTKEIGLRKALGAKRRDILMQFLIEALVLSITGGIFGAILGIFLGKGSAMLIAKFVWEGSNWPSVISYSTMIIAMGVSVSIGVIFGLYPAYRAAILMPIEALREVPGDEGIKIAGEEFKLAPLAGRFWGQLLDSLVCAAIVAIPFGAWTRIGLEGTNIVLWVAASIALLYLLFQDALNGRSLGKRLMKAQVVDSKKGVGKKRIAADKRIEVVRNGDFQKLISATGNLEALIDVEVKANVAGEIVKLYVNDGDYVEKDQILLEIDPEQYVEEKNQAEADVNTARAQLRQAELSIMLKTEELDSARQQAEDNVKIVRSNLRTTLATSQTQITSAETDIQTTLNQLDQDNIALEQAKIELNRAEIRLAELETELESVKVERDNALSERNRNKELFEKKLVSKRSLEEAESRYANAESQYKTAEKRLESQRQTVNSQNKTIDTRKSAIANRELTKTYRQLNLKELHEMRKAAEEEKNLQLQIAQTRLAEIEDTLENEKTVTEQGEVSAQANLLRRRSSLKNQEEFLEWTTIKAPMAGTVTLLEIEEGEIVTSGRSAFSQSPPLMTIADLSKMVVKTYINEVDMERLGMNQKANIKADAYKDKIYEGRVAEISPSGEERDNIITFEVMVEVVGSPSELRPGMSADVDVITYEEKDVLMLPIDAVQEETSAIATAKVGADVDAFKTDQEIELKTLTGKSFNGKVTSISGDRLTISLDSSQRGLRDGERTFTLLVNGKQKADGVSTDIKITKDKFVMLDSAGGIEIGNDASKGKRVSIEVGEQNETDVTIKSGLVEDDRVILPKRQAPAEDQF</sequence>
<feature type="domain" description="YknX-like beta-barrel" evidence="13">
    <location>
        <begin position="744"/>
        <end position="818"/>
    </location>
</feature>
<dbReference type="Pfam" id="PF06271">
    <property type="entry name" value="RDD"/>
    <property type="match status" value="1"/>
</dbReference>
<evidence type="ECO:0000256" key="2">
    <source>
        <dbReference type="ARBA" id="ARBA00022475"/>
    </source>
</evidence>
<dbReference type="InterPro" id="IPR058636">
    <property type="entry name" value="Beta-barrel_YknX"/>
</dbReference>
<dbReference type="Gene3D" id="2.40.30.170">
    <property type="match status" value="1"/>
</dbReference>
<dbReference type="InterPro" id="IPR025857">
    <property type="entry name" value="MacB_PCD"/>
</dbReference>
<dbReference type="Pfam" id="PF12704">
    <property type="entry name" value="MacB_PCD"/>
    <property type="match status" value="1"/>
</dbReference>
<dbReference type="PANTHER" id="PTHR32347">
    <property type="entry name" value="EFFLUX SYSTEM COMPONENT YKNX-RELATED"/>
    <property type="match status" value="1"/>
</dbReference>
<dbReference type="SUPFAM" id="SSF111369">
    <property type="entry name" value="HlyD-like secretion proteins"/>
    <property type="match status" value="2"/>
</dbReference>
<evidence type="ECO:0000259" key="11">
    <source>
        <dbReference type="Pfam" id="PF12704"/>
    </source>
</evidence>
<protein>
    <submittedName>
        <fullName evidence="14">Macrolide export ATP-binding/permease protein MacB</fullName>
    </submittedName>
</protein>
<feature type="transmembrane region" description="Helical" evidence="8">
    <location>
        <begin position="149"/>
        <end position="174"/>
    </location>
</feature>
<dbReference type="EMBL" id="CASHTH010003672">
    <property type="protein sequence ID" value="CAI8047663.1"/>
    <property type="molecule type" value="Genomic_DNA"/>
</dbReference>
<dbReference type="Gene3D" id="1.10.287.470">
    <property type="entry name" value="Helix hairpin bin"/>
    <property type="match status" value="1"/>
</dbReference>
<keyword evidence="14" id="KW-0547">Nucleotide-binding</keyword>
<dbReference type="GO" id="GO:0005524">
    <property type="term" value="F:ATP binding"/>
    <property type="evidence" value="ECO:0007669"/>
    <property type="project" value="UniProtKB-KW"/>
</dbReference>
<keyword evidence="6 8" id="KW-0472">Membrane</keyword>
<evidence type="ECO:0000256" key="3">
    <source>
        <dbReference type="ARBA" id="ARBA00022692"/>
    </source>
</evidence>
<evidence type="ECO:0000256" key="6">
    <source>
        <dbReference type="ARBA" id="ARBA00023136"/>
    </source>
</evidence>
<comment type="caution">
    <text evidence="14">The sequence shown here is derived from an EMBL/GenBank/DDBJ whole genome shotgun (WGS) entry which is preliminary data.</text>
</comment>
<evidence type="ECO:0000259" key="9">
    <source>
        <dbReference type="Pfam" id="PF02687"/>
    </source>
</evidence>
<dbReference type="Pfam" id="PF02687">
    <property type="entry name" value="FtsX"/>
    <property type="match status" value="1"/>
</dbReference>
<evidence type="ECO:0000256" key="8">
    <source>
        <dbReference type="SAM" id="Phobius"/>
    </source>
</evidence>